<comment type="caution">
    <text evidence="1">The sequence shown here is derived from an EMBL/GenBank/DDBJ whole genome shotgun (WGS) entry which is preliminary data.</text>
</comment>
<keyword evidence="2" id="KW-1185">Reference proteome</keyword>
<reference evidence="2" key="1">
    <citation type="journal article" date="2019" name="Int. J. Syst. Evol. Microbiol.">
        <title>The Global Catalogue of Microorganisms (GCM) 10K type strain sequencing project: providing services to taxonomists for standard genome sequencing and annotation.</title>
        <authorList>
            <consortium name="The Broad Institute Genomics Platform"/>
            <consortium name="The Broad Institute Genome Sequencing Center for Infectious Disease"/>
            <person name="Wu L."/>
            <person name="Ma J."/>
        </authorList>
    </citation>
    <scope>NUCLEOTIDE SEQUENCE [LARGE SCALE GENOMIC DNA]</scope>
    <source>
        <strain evidence="2">CGMCC 1.12477</strain>
    </source>
</reference>
<dbReference type="EMBL" id="JBHUDD010000039">
    <property type="protein sequence ID" value="MFD1508782.1"/>
    <property type="molecule type" value="Genomic_DNA"/>
</dbReference>
<dbReference type="Proteomes" id="UP001597186">
    <property type="component" value="Unassembled WGS sequence"/>
</dbReference>
<proteinExistence type="predicted"/>
<gene>
    <name evidence="1" type="ORF">ACFTOW_05145</name>
</gene>
<name>A0ABW4ECI2_9RHOB</name>
<evidence type="ECO:0000313" key="1">
    <source>
        <dbReference type="EMBL" id="MFD1508782.1"/>
    </source>
</evidence>
<evidence type="ECO:0000313" key="2">
    <source>
        <dbReference type="Proteomes" id="UP001597186"/>
    </source>
</evidence>
<sequence>MGNQEPRGGGSAAGPFLRAAGMQGPALFQQIDIRVLDGGAGRHAQHPGKRGGATGVQPLAFSARGVIVVQVGQRGIPQMDQQDTGLCEIHRRQVEKEWGFKRAGAQPLASARGSV</sequence>
<protein>
    <submittedName>
        <fullName evidence="1">Uncharacterized protein</fullName>
    </submittedName>
</protein>
<organism evidence="1 2">
    <name type="scientific">Lacimonas salitolerans</name>
    <dbReference type="NCBI Taxonomy" id="1323750"/>
    <lineage>
        <taxon>Bacteria</taxon>
        <taxon>Pseudomonadati</taxon>
        <taxon>Pseudomonadota</taxon>
        <taxon>Alphaproteobacteria</taxon>
        <taxon>Rhodobacterales</taxon>
        <taxon>Paracoccaceae</taxon>
        <taxon>Lacimonas</taxon>
    </lineage>
</organism>
<accession>A0ABW4ECI2</accession>